<dbReference type="Gene3D" id="2.60.120.40">
    <property type="match status" value="1"/>
</dbReference>
<reference evidence="7 8" key="1">
    <citation type="submission" date="2024-11" db="EMBL/GenBank/DDBJ databases">
        <title>Chromosome-level genome assembly of the freshwater bivalve Anodonta woodiana.</title>
        <authorList>
            <person name="Chen X."/>
        </authorList>
    </citation>
    <scope>NUCLEOTIDE SEQUENCE [LARGE SCALE GENOMIC DNA]</scope>
    <source>
        <strain evidence="7">MN2024</strain>
        <tissue evidence="7">Gills</tissue>
    </source>
</reference>
<accession>A0ABD3VZB1</accession>
<evidence type="ECO:0000259" key="6">
    <source>
        <dbReference type="PROSITE" id="PS50049"/>
    </source>
</evidence>
<organism evidence="7 8">
    <name type="scientific">Sinanodonta woodiana</name>
    <name type="common">Chinese pond mussel</name>
    <name type="synonym">Anodonta woodiana</name>
    <dbReference type="NCBI Taxonomy" id="1069815"/>
    <lineage>
        <taxon>Eukaryota</taxon>
        <taxon>Metazoa</taxon>
        <taxon>Spiralia</taxon>
        <taxon>Lophotrochozoa</taxon>
        <taxon>Mollusca</taxon>
        <taxon>Bivalvia</taxon>
        <taxon>Autobranchia</taxon>
        <taxon>Heteroconchia</taxon>
        <taxon>Palaeoheterodonta</taxon>
        <taxon>Unionida</taxon>
        <taxon>Unionoidea</taxon>
        <taxon>Unionidae</taxon>
        <taxon>Unioninae</taxon>
        <taxon>Sinanodonta</taxon>
    </lineage>
</organism>
<keyword evidence="3" id="KW-0202">Cytokine</keyword>
<dbReference type="InterPro" id="IPR008983">
    <property type="entry name" value="Tumour_necrosis_fac-like_dom"/>
</dbReference>
<comment type="subcellular location">
    <subcellularLocation>
        <location evidence="1">Membrane</location>
    </subcellularLocation>
</comment>
<evidence type="ECO:0000313" key="8">
    <source>
        <dbReference type="Proteomes" id="UP001634394"/>
    </source>
</evidence>
<dbReference type="AlphaFoldDB" id="A0ABD3VZB1"/>
<dbReference type="PROSITE" id="PS50049">
    <property type="entry name" value="THD_2"/>
    <property type="match status" value="1"/>
</dbReference>
<dbReference type="Proteomes" id="UP001634394">
    <property type="component" value="Unassembled WGS sequence"/>
</dbReference>
<evidence type="ECO:0000256" key="2">
    <source>
        <dbReference type="ARBA" id="ARBA00008670"/>
    </source>
</evidence>
<dbReference type="GO" id="GO:0016020">
    <property type="term" value="C:membrane"/>
    <property type="evidence" value="ECO:0007669"/>
    <property type="project" value="UniProtKB-SubCell"/>
</dbReference>
<dbReference type="SUPFAM" id="SSF49842">
    <property type="entry name" value="TNF-like"/>
    <property type="match status" value="1"/>
</dbReference>
<name>A0ABD3VZB1_SINWO</name>
<keyword evidence="5" id="KW-1133">Transmembrane helix</keyword>
<evidence type="ECO:0000256" key="4">
    <source>
        <dbReference type="ARBA" id="ARBA00023136"/>
    </source>
</evidence>
<evidence type="ECO:0000256" key="5">
    <source>
        <dbReference type="SAM" id="Phobius"/>
    </source>
</evidence>
<dbReference type="PANTHER" id="PTHR11471">
    <property type="entry name" value="TUMOR NECROSIS FACTOR FAMILY MEMBER"/>
    <property type="match status" value="1"/>
</dbReference>
<feature type="domain" description="THD" evidence="6">
    <location>
        <begin position="154"/>
        <end position="299"/>
    </location>
</feature>
<keyword evidence="4 5" id="KW-0472">Membrane</keyword>
<dbReference type="EMBL" id="JBJQND010000009">
    <property type="protein sequence ID" value="KAL3866761.1"/>
    <property type="molecule type" value="Genomic_DNA"/>
</dbReference>
<comment type="caution">
    <text evidence="7">The sequence shown here is derived from an EMBL/GenBank/DDBJ whole genome shotgun (WGS) entry which is preliminary data.</text>
</comment>
<sequence>MHLKGKMSSKSCTESQLITKSNEYDKCIIENEKHMEVATSLRKPRVLCATLWISLICNILAVLYISYREVLAQRGAHTQQGHCTMPEKDSLCLPCSSSKQFSLTSGETRDVQWRRLCSDENICCIGRFEPFLRLTQIFSQTNTDLQIMSPIRRPSAHAYIDVTMLKNNTLAWTLVDGYNTAFLVNGVEMVQASMQVPEAGDYFVYSFITFKSPPSQGTVIPSSTLGHYVQRENPSLPSTGRQLLLMDRKSRPEGHFWFQSSFLSSVLRLRRHDRISTGVNEISSIYMATMSNFMGLYKI</sequence>
<proteinExistence type="inferred from homology"/>
<feature type="transmembrane region" description="Helical" evidence="5">
    <location>
        <begin position="46"/>
        <end position="67"/>
    </location>
</feature>
<dbReference type="SMART" id="SM00207">
    <property type="entry name" value="TNF"/>
    <property type="match status" value="1"/>
</dbReference>
<evidence type="ECO:0000313" key="7">
    <source>
        <dbReference type="EMBL" id="KAL3866761.1"/>
    </source>
</evidence>
<dbReference type="GO" id="GO:0005125">
    <property type="term" value="F:cytokine activity"/>
    <property type="evidence" value="ECO:0007669"/>
    <property type="project" value="UniProtKB-KW"/>
</dbReference>
<evidence type="ECO:0000256" key="3">
    <source>
        <dbReference type="ARBA" id="ARBA00022514"/>
    </source>
</evidence>
<protein>
    <recommendedName>
        <fullName evidence="6">THD domain-containing protein</fullName>
    </recommendedName>
</protein>
<dbReference type="Pfam" id="PF00229">
    <property type="entry name" value="TNF"/>
    <property type="match status" value="1"/>
</dbReference>
<keyword evidence="8" id="KW-1185">Reference proteome</keyword>
<keyword evidence="5" id="KW-0812">Transmembrane</keyword>
<gene>
    <name evidence="7" type="ORF">ACJMK2_044037</name>
</gene>
<dbReference type="PANTHER" id="PTHR11471:SF13">
    <property type="entry name" value="TNF FAMILY PROFILE DOMAIN-CONTAINING PROTEIN"/>
    <property type="match status" value="1"/>
</dbReference>
<dbReference type="InterPro" id="IPR006052">
    <property type="entry name" value="TNF_dom"/>
</dbReference>
<dbReference type="GO" id="GO:0005615">
    <property type="term" value="C:extracellular space"/>
    <property type="evidence" value="ECO:0007669"/>
    <property type="project" value="UniProtKB-KW"/>
</dbReference>
<comment type="similarity">
    <text evidence="2">Belongs to the tumor necrosis factor family.</text>
</comment>
<evidence type="ECO:0000256" key="1">
    <source>
        <dbReference type="ARBA" id="ARBA00004370"/>
    </source>
</evidence>